<evidence type="ECO:0000313" key="2">
    <source>
        <dbReference type="Proteomes" id="UP000041770"/>
    </source>
</evidence>
<protein>
    <submittedName>
        <fullName evidence="1">Uncharacterized protein</fullName>
    </submittedName>
</protein>
<gene>
    <name evidence="1" type="ORF">ERS013200_00715</name>
</gene>
<evidence type="ECO:0000313" key="1">
    <source>
        <dbReference type="EMBL" id="CSC15943.1"/>
    </source>
</evidence>
<accession>A0A655XKC9</accession>
<dbReference type="AlphaFoldDB" id="A0A655XKC9"/>
<name>A0A655XKC9_VIBCL</name>
<dbReference type="EMBL" id="CWQY01000003">
    <property type="protein sequence ID" value="CSC15943.1"/>
    <property type="molecule type" value="Genomic_DNA"/>
</dbReference>
<sequence length="47" mass="5411">MLNIHFISADQLIQAVTFQTQFFIDDAQQDHAIEVSYVAQIHHITPD</sequence>
<proteinExistence type="predicted"/>
<dbReference type="Proteomes" id="UP000041770">
    <property type="component" value="Unassembled WGS sequence"/>
</dbReference>
<organism evidence="1 2">
    <name type="scientific">Vibrio cholerae</name>
    <dbReference type="NCBI Taxonomy" id="666"/>
    <lineage>
        <taxon>Bacteria</taxon>
        <taxon>Pseudomonadati</taxon>
        <taxon>Pseudomonadota</taxon>
        <taxon>Gammaproteobacteria</taxon>
        <taxon>Vibrionales</taxon>
        <taxon>Vibrionaceae</taxon>
        <taxon>Vibrio</taxon>
    </lineage>
</organism>
<reference evidence="1 2" key="1">
    <citation type="submission" date="2015-07" db="EMBL/GenBank/DDBJ databases">
        <authorList>
            <consortium name="Pathogen Informatics"/>
        </authorList>
    </citation>
    <scope>NUCLEOTIDE SEQUENCE [LARGE SCALE GENOMIC DNA]</scope>
    <source>
        <strain evidence="1 2">A316</strain>
    </source>
</reference>